<accession>A0ABU3D7R0</accession>
<gene>
    <name evidence="2" type="ORF">RM539_13390</name>
</gene>
<evidence type="ECO:0000313" key="2">
    <source>
        <dbReference type="EMBL" id="MDT0677575.1"/>
    </source>
</evidence>
<dbReference type="EMBL" id="JAVRHK010000010">
    <property type="protein sequence ID" value="MDT0677575.1"/>
    <property type="molecule type" value="Genomic_DNA"/>
</dbReference>
<evidence type="ECO:0000256" key="1">
    <source>
        <dbReference type="SAM" id="SignalP"/>
    </source>
</evidence>
<dbReference type="PROSITE" id="PS51257">
    <property type="entry name" value="PROKAR_LIPOPROTEIN"/>
    <property type="match status" value="1"/>
</dbReference>
<dbReference type="Proteomes" id="UP001262582">
    <property type="component" value="Unassembled WGS sequence"/>
</dbReference>
<feature type="signal peptide" evidence="1">
    <location>
        <begin position="1"/>
        <end position="20"/>
    </location>
</feature>
<sequence>MKTNRIIIALILCFSIYSCGAQKKEFDPEYVKVTNDRAQKIVDGMNLNSAEKKREVRDLIAEQYRNLSWIQDGRDAKIEEIRQSKMEESRKEEKIKKLESKADEDIADLHEEYLNDLHDGLTPEQVVAVKDGMTYGVVPNTYGNYLDMLPQLTRKQKDFIHKNLVEAREHAMDAGSSDQKHWWFNEYKGRITNYLAAEGYNLKEAEEEWLKRIEEKR</sequence>
<dbReference type="InterPro" id="IPR024284">
    <property type="entry name" value="DUF3826"/>
</dbReference>
<protein>
    <submittedName>
        <fullName evidence="2">DUF3826 domain-containing protein</fullName>
    </submittedName>
</protein>
<keyword evidence="3" id="KW-1185">Reference proteome</keyword>
<keyword evidence="1" id="KW-0732">Signal</keyword>
<name>A0ABU3D7R0_9FLAO</name>
<reference evidence="2 3" key="1">
    <citation type="submission" date="2023-09" db="EMBL/GenBank/DDBJ databases">
        <authorList>
            <person name="Rey-Velasco X."/>
        </authorList>
    </citation>
    <scope>NUCLEOTIDE SEQUENCE [LARGE SCALE GENOMIC DNA]</scope>
    <source>
        <strain evidence="2 3">F117</strain>
    </source>
</reference>
<organism evidence="2 3">
    <name type="scientific">Autumnicola musiva</name>
    <dbReference type="NCBI Taxonomy" id="3075589"/>
    <lineage>
        <taxon>Bacteria</taxon>
        <taxon>Pseudomonadati</taxon>
        <taxon>Bacteroidota</taxon>
        <taxon>Flavobacteriia</taxon>
        <taxon>Flavobacteriales</taxon>
        <taxon>Flavobacteriaceae</taxon>
        <taxon>Autumnicola</taxon>
    </lineage>
</organism>
<dbReference type="RefSeq" id="WP_311503919.1">
    <property type="nucleotide sequence ID" value="NZ_JAVRHK010000010.1"/>
</dbReference>
<comment type="caution">
    <text evidence="2">The sequence shown here is derived from an EMBL/GenBank/DDBJ whole genome shotgun (WGS) entry which is preliminary data.</text>
</comment>
<feature type="chain" id="PRO_5046274710" evidence="1">
    <location>
        <begin position="21"/>
        <end position="217"/>
    </location>
</feature>
<dbReference type="Pfam" id="PF12875">
    <property type="entry name" value="DUF3826"/>
    <property type="match status" value="1"/>
</dbReference>
<evidence type="ECO:0000313" key="3">
    <source>
        <dbReference type="Proteomes" id="UP001262582"/>
    </source>
</evidence>
<proteinExistence type="predicted"/>